<evidence type="ECO:0000256" key="8">
    <source>
        <dbReference type="ARBA" id="ARBA00023136"/>
    </source>
</evidence>
<evidence type="ECO:0000256" key="2">
    <source>
        <dbReference type="ARBA" id="ARBA00022519"/>
    </source>
</evidence>
<dbReference type="RefSeq" id="WP_066167195.1">
    <property type="nucleotide sequence ID" value="NZ_CP136137.1"/>
</dbReference>
<dbReference type="PANTHER" id="PTHR24221">
    <property type="entry name" value="ATP-BINDING CASSETTE SUB-FAMILY B"/>
    <property type="match status" value="1"/>
</dbReference>
<dbReference type="PROSITE" id="PS50929">
    <property type="entry name" value="ABC_TM1F"/>
    <property type="match status" value="1"/>
</dbReference>
<dbReference type="Pfam" id="PF00005">
    <property type="entry name" value="ABC_tran"/>
    <property type="match status" value="1"/>
</dbReference>
<dbReference type="InterPro" id="IPR039421">
    <property type="entry name" value="Type_1_exporter"/>
</dbReference>
<keyword evidence="2" id="KW-1003">Cell membrane</keyword>
<accession>A0ABZ2U339</accession>
<dbReference type="PROSITE" id="PS50893">
    <property type="entry name" value="ABC_TRANSPORTER_2"/>
    <property type="match status" value="1"/>
</dbReference>
<keyword evidence="5 13" id="KW-0067">ATP-binding</keyword>
<dbReference type="SUPFAM" id="SSF90123">
    <property type="entry name" value="ABC transporter transmembrane region"/>
    <property type="match status" value="1"/>
</dbReference>
<evidence type="ECO:0000313" key="13">
    <source>
        <dbReference type="EMBL" id="WYY08035.1"/>
    </source>
</evidence>
<keyword evidence="8 10" id="KW-0472">Membrane</keyword>
<evidence type="ECO:0000313" key="14">
    <source>
        <dbReference type="Proteomes" id="UP001479933"/>
    </source>
</evidence>
<feature type="domain" description="ABC transporter" evidence="11">
    <location>
        <begin position="331"/>
        <end position="564"/>
    </location>
</feature>
<dbReference type="PROSITE" id="PS00211">
    <property type="entry name" value="ABC_TRANSPORTER_1"/>
    <property type="match status" value="1"/>
</dbReference>
<gene>
    <name evidence="13" type="ORF">RVF87_02820</name>
</gene>
<feature type="transmembrane region" description="Helical" evidence="10">
    <location>
        <begin position="130"/>
        <end position="151"/>
    </location>
</feature>
<dbReference type="PANTHER" id="PTHR24221:SF654">
    <property type="entry name" value="ATP-BINDING CASSETTE SUB-FAMILY B MEMBER 6"/>
    <property type="match status" value="1"/>
</dbReference>
<organism evidence="13 14">
    <name type="scientific">Gordonia hydrophobica</name>
    <dbReference type="NCBI Taxonomy" id="40516"/>
    <lineage>
        <taxon>Bacteria</taxon>
        <taxon>Bacillati</taxon>
        <taxon>Actinomycetota</taxon>
        <taxon>Actinomycetes</taxon>
        <taxon>Mycobacteriales</taxon>
        <taxon>Gordoniaceae</taxon>
        <taxon>Gordonia</taxon>
    </lineage>
</organism>
<feature type="transmembrane region" description="Helical" evidence="10">
    <location>
        <begin position="21"/>
        <end position="42"/>
    </location>
</feature>
<proteinExistence type="inferred from homology"/>
<evidence type="ECO:0000259" key="11">
    <source>
        <dbReference type="PROSITE" id="PS50893"/>
    </source>
</evidence>
<name>A0ABZ2U339_9ACTN</name>
<feature type="domain" description="ABC transmembrane type-1" evidence="12">
    <location>
        <begin position="21"/>
        <end position="299"/>
    </location>
</feature>
<evidence type="ECO:0000256" key="9">
    <source>
        <dbReference type="ARBA" id="ARBA00023455"/>
    </source>
</evidence>
<keyword evidence="14" id="KW-1185">Reference proteome</keyword>
<dbReference type="SUPFAM" id="SSF52540">
    <property type="entry name" value="P-loop containing nucleoside triphosphate hydrolases"/>
    <property type="match status" value="1"/>
</dbReference>
<dbReference type="Gene3D" id="3.40.50.300">
    <property type="entry name" value="P-loop containing nucleotide triphosphate hydrolases"/>
    <property type="match status" value="1"/>
</dbReference>
<evidence type="ECO:0000259" key="12">
    <source>
        <dbReference type="PROSITE" id="PS50929"/>
    </source>
</evidence>
<keyword evidence="3 10" id="KW-0812">Transmembrane</keyword>
<evidence type="ECO:0000256" key="1">
    <source>
        <dbReference type="ARBA" id="ARBA00004429"/>
    </source>
</evidence>
<keyword evidence="2" id="KW-0997">Cell inner membrane</keyword>
<dbReference type="InterPro" id="IPR011527">
    <property type="entry name" value="ABC1_TM_dom"/>
</dbReference>
<keyword evidence="6" id="KW-1278">Translocase</keyword>
<dbReference type="InterPro" id="IPR036640">
    <property type="entry name" value="ABC1_TM_sf"/>
</dbReference>
<dbReference type="Gene3D" id="1.20.1560.10">
    <property type="entry name" value="ABC transporter type 1, transmembrane domain"/>
    <property type="match status" value="1"/>
</dbReference>
<comment type="similarity">
    <text evidence="9">Belongs to the ABC transporter superfamily. Siderophore-Fe(3+) uptake transporter (SIUT) (TC 3.A.1.21) family.</text>
</comment>
<dbReference type="SMART" id="SM00382">
    <property type="entry name" value="AAA"/>
    <property type="match status" value="1"/>
</dbReference>
<feature type="transmembrane region" description="Helical" evidence="10">
    <location>
        <begin position="157"/>
        <end position="174"/>
    </location>
</feature>
<evidence type="ECO:0000256" key="5">
    <source>
        <dbReference type="ARBA" id="ARBA00022840"/>
    </source>
</evidence>
<dbReference type="InterPro" id="IPR027417">
    <property type="entry name" value="P-loop_NTPase"/>
</dbReference>
<dbReference type="InterPro" id="IPR003593">
    <property type="entry name" value="AAA+_ATPase"/>
</dbReference>
<keyword evidence="4" id="KW-0547">Nucleotide-binding</keyword>
<evidence type="ECO:0000256" key="6">
    <source>
        <dbReference type="ARBA" id="ARBA00022967"/>
    </source>
</evidence>
<feature type="transmembrane region" description="Helical" evidence="10">
    <location>
        <begin position="54"/>
        <end position="78"/>
    </location>
</feature>
<evidence type="ECO:0000256" key="3">
    <source>
        <dbReference type="ARBA" id="ARBA00022692"/>
    </source>
</evidence>
<evidence type="ECO:0000256" key="4">
    <source>
        <dbReference type="ARBA" id="ARBA00022741"/>
    </source>
</evidence>
<dbReference type="InterPro" id="IPR017871">
    <property type="entry name" value="ABC_transporter-like_CS"/>
</dbReference>
<keyword evidence="7 10" id="KW-1133">Transmembrane helix</keyword>
<evidence type="ECO:0000256" key="10">
    <source>
        <dbReference type="SAM" id="Phobius"/>
    </source>
</evidence>
<comment type="subcellular location">
    <subcellularLocation>
        <location evidence="1">Cell inner membrane</location>
        <topology evidence="1">Multi-pass membrane protein</topology>
    </subcellularLocation>
</comment>
<sequence length="587" mass="62480">MIRALLRLADPRGRDRIRRTVLLAIVAGTSHGFAVALMVPVLQSLLGSGEHLGLWFGAMIAACLLHAVTLAAATVDAFGSSLQVIESMHTRLGRRLISLPVGWFSATSAGRASDLAVRGTLFVAQTSMDVVVPVVVNLTSPIMLVVVVSAIDWRTGLALALGGAVIAAVARWASSRDARSERALAAAAAESDARVLEFASHQAELRAAGVADREYAPLRNAIEERRRRAHAAQWDSVLGMVAQSTAVQVVFGTVVALSMWRLTGADGGDPVTAVALVAAITQVVGPLRVIASMNTALRASTEEIARISDLLETPSLPEPEPPTAPPDSTDVVFDGVRFGYDDRPVVRGLSATLPDRRVTAVVGPSGSGKTTLVRLIARLWDVDAGSVRIGGVDVRDLETHDLYGSMSLIFQDVYLFDDTLLANVSLGDPDADHDRIERAATLARLTEVVERLPQGWSTPLGENGARLSGGERQRVAIARALLRRAPLVLCDEPTSAVDLPTNRAITEGLMALAESATVVIVAHQLETIRNADHVLVIEDGVVAQSGDHDTLIATEGVYRRLFAQRAAAERWRPASMTSASNREDPDS</sequence>
<protein>
    <submittedName>
        <fullName evidence="13">ABC transporter ATP-binding protein</fullName>
    </submittedName>
</protein>
<dbReference type="Proteomes" id="UP001479933">
    <property type="component" value="Chromosome"/>
</dbReference>
<evidence type="ECO:0000256" key="7">
    <source>
        <dbReference type="ARBA" id="ARBA00022989"/>
    </source>
</evidence>
<dbReference type="Pfam" id="PF00664">
    <property type="entry name" value="ABC_membrane"/>
    <property type="match status" value="1"/>
</dbReference>
<dbReference type="GO" id="GO:0005524">
    <property type="term" value="F:ATP binding"/>
    <property type="evidence" value="ECO:0007669"/>
    <property type="project" value="UniProtKB-KW"/>
</dbReference>
<dbReference type="InterPro" id="IPR003439">
    <property type="entry name" value="ABC_transporter-like_ATP-bd"/>
</dbReference>
<dbReference type="EMBL" id="CP136137">
    <property type="protein sequence ID" value="WYY08035.1"/>
    <property type="molecule type" value="Genomic_DNA"/>
</dbReference>
<reference evidence="13 14" key="1">
    <citation type="journal article" date="2023" name="Virus Evol.">
        <title>Computational host range prediction-The good, the bad, and the ugly.</title>
        <authorList>
            <person name="Howell A.A."/>
            <person name="Versoza C.J."/>
            <person name="Pfeifer S.P."/>
        </authorList>
    </citation>
    <scope>NUCLEOTIDE SEQUENCE [LARGE SCALE GENOMIC DNA]</scope>
    <source>
        <strain evidence="13 14">1610/1b</strain>
    </source>
</reference>